<dbReference type="Proteomes" id="UP001302676">
    <property type="component" value="Unassembled WGS sequence"/>
</dbReference>
<dbReference type="EMBL" id="MU853571">
    <property type="protein sequence ID" value="KAK4145139.1"/>
    <property type="molecule type" value="Genomic_DNA"/>
</dbReference>
<dbReference type="GeneID" id="87816803"/>
<reference evidence="1" key="1">
    <citation type="journal article" date="2023" name="Mol. Phylogenet. Evol.">
        <title>Genome-scale phylogeny and comparative genomics of the fungal order Sordariales.</title>
        <authorList>
            <person name="Hensen N."/>
            <person name="Bonometti L."/>
            <person name="Westerberg I."/>
            <person name="Brannstrom I.O."/>
            <person name="Guillou S."/>
            <person name="Cros-Aarteil S."/>
            <person name="Calhoun S."/>
            <person name="Haridas S."/>
            <person name="Kuo A."/>
            <person name="Mondo S."/>
            <person name="Pangilinan J."/>
            <person name="Riley R."/>
            <person name="LaButti K."/>
            <person name="Andreopoulos B."/>
            <person name="Lipzen A."/>
            <person name="Chen C."/>
            <person name="Yan M."/>
            <person name="Daum C."/>
            <person name="Ng V."/>
            <person name="Clum A."/>
            <person name="Steindorff A."/>
            <person name="Ohm R.A."/>
            <person name="Martin F."/>
            <person name="Silar P."/>
            <person name="Natvig D.O."/>
            <person name="Lalanne C."/>
            <person name="Gautier V."/>
            <person name="Ament-Velasquez S.L."/>
            <person name="Kruys A."/>
            <person name="Hutchinson M.I."/>
            <person name="Powell A.J."/>
            <person name="Barry K."/>
            <person name="Miller A.N."/>
            <person name="Grigoriev I.V."/>
            <person name="Debuchy R."/>
            <person name="Gladieux P."/>
            <person name="Hiltunen Thoren M."/>
            <person name="Johannesson H."/>
        </authorList>
    </citation>
    <scope>NUCLEOTIDE SEQUENCE</scope>
    <source>
        <strain evidence="1">CBS 141.50</strain>
    </source>
</reference>
<dbReference type="InterPro" id="IPR036410">
    <property type="entry name" value="HSP_DnaJ_Cys-rich_dom_sf"/>
</dbReference>
<organism evidence="1 2">
    <name type="scientific">Dichotomopilus funicola</name>
    <dbReference type="NCBI Taxonomy" id="1934379"/>
    <lineage>
        <taxon>Eukaryota</taxon>
        <taxon>Fungi</taxon>
        <taxon>Dikarya</taxon>
        <taxon>Ascomycota</taxon>
        <taxon>Pezizomycotina</taxon>
        <taxon>Sordariomycetes</taxon>
        <taxon>Sordariomycetidae</taxon>
        <taxon>Sordariales</taxon>
        <taxon>Chaetomiaceae</taxon>
        <taxon>Dichotomopilus</taxon>
    </lineage>
</organism>
<protein>
    <recommendedName>
        <fullName evidence="3">CR-type domain-containing protein</fullName>
    </recommendedName>
</protein>
<proteinExistence type="predicted"/>
<evidence type="ECO:0000313" key="2">
    <source>
        <dbReference type="Proteomes" id="UP001302676"/>
    </source>
</evidence>
<dbReference type="RefSeq" id="XP_062638510.1">
    <property type="nucleotide sequence ID" value="XM_062780190.1"/>
</dbReference>
<dbReference type="SUPFAM" id="SSF57938">
    <property type="entry name" value="DnaJ/Hsp40 cysteine-rich domain"/>
    <property type="match status" value="1"/>
</dbReference>
<reference evidence="1" key="2">
    <citation type="submission" date="2023-05" db="EMBL/GenBank/DDBJ databases">
        <authorList>
            <consortium name="Lawrence Berkeley National Laboratory"/>
            <person name="Steindorff A."/>
            <person name="Hensen N."/>
            <person name="Bonometti L."/>
            <person name="Westerberg I."/>
            <person name="Brannstrom I.O."/>
            <person name="Guillou S."/>
            <person name="Cros-Aarteil S."/>
            <person name="Calhoun S."/>
            <person name="Haridas S."/>
            <person name="Kuo A."/>
            <person name="Mondo S."/>
            <person name="Pangilinan J."/>
            <person name="Riley R."/>
            <person name="Labutti K."/>
            <person name="Andreopoulos B."/>
            <person name="Lipzen A."/>
            <person name="Chen C."/>
            <person name="Yanf M."/>
            <person name="Daum C."/>
            <person name="Ng V."/>
            <person name="Clum A."/>
            <person name="Ohm R."/>
            <person name="Martin F."/>
            <person name="Silar P."/>
            <person name="Natvig D."/>
            <person name="Lalanne C."/>
            <person name="Gautier V."/>
            <person name="Ament-Velasquez S.L."/>
            <person name="Kruys A."/>
            <person name="Hutchinson M.I."/>
            <person name="Powell A.J."/>
            <person name="Barry K."/>
            <person name="Miller A.N."/>
            <person name="Grigoriev I.V."/>
            <person name="Debuchy R."/>
            <person name="Gladieux P."/>
            <person name="Thoren M.H."/>
            <person name="Johannesson H."/>
        </authorList>
    </citation>
    <scope>NUCLEOTIDE SEQUENCE</scope>
    <source>
        <strain evidence="1">CBS 141.50</strain>
    </source>
</reference>
<comment type="caution">
    <text evidence="1">The sequence shown here is derived from an EMBL/GenBank/DDBJ whole genome shotgun (WGS) entry which is preliminary data.</text>
</comment>
<evidence type="ECO:0008006" key="3">
    <source>
        <dbReference type="Google" id="ProtNLM"/>
    </source>
</evidence>
<dbReference type="AlphaFoldDB" id="A0AAN6V5F5"/>
<keyword evidence="2" id="KW-1185">Reference proteome</keyword>
<accession>A0AAN6V5F5</accession>
<evidence type="ECO:0000313" key="1">
    <source>
        <dbReference type="EMBL" id="KAK4145139.1"/>
    </source>
</evidence>
<gene>
    <name evidence="1" type="ORF">C8A04DRAFT_27140</name>
</gene>
<name>A0AAN6V5F5_9PEZI</name>
<sequence>MNRPRTTPCGGCHGKGYDTLQCGRCNGTGQNGTTTFQAMCNAGCRNGKNPRTGQNCSKCHGTKMATYTQPKKCSPCQGTGTASEVCRYCGGTGIK</sequence>